<name>A0A1R3JDW1_9ROSI</name>
<dbReference type="Proteomes" id="UP000187203">
    <property type="component" value="Unassembled WGS sequence"/>
</dbReference>
<evidence type="ECO:0000313" key="1">
    <source>
        <dbReference type="EMBL" id="OMO93016.1"/>
    </source>
</evidence>
<gene>
    <name evidence="1" type="ORF">COLO4_17155</name>
</gene>
<evidence type="ECO:0000313" key="2">
    <source>
        <dbReference type="Proteomes" id="UP000187203"/>
    </source>
</evidence>
<protein>
    <submittedName>
        <fullName evidence="1">Uncharacterized protein</fullName>
    </submittedName>
</protein>
<dbReference type="EMBL" id="AWUE01016306">
    <property type="protein sequence ID" value="OMO93016.1"/>
    <property type="molecule type" value="Genomic_DNA"/>
</dbReference>
<proteinExistence type="predicted"/>
<organism evidence="1 2">
    <name type="scientific">Corchorus olitorius</name>
    <dbReference type="NCBI Taxonomy" id="93759"/>
    <lineage>
        <taxon>Eukaryota</taxon>
        <taxon>Viridiplantae</taxon>
        <taxon>Streptophyta</taxon>
        <taxon>Embryophyta</taxon>
        <taxon>Tracheophyta</taxon>
        <taxon>Spermatophyta</taxon>
        <taxon>Magnoliopsida</taxon>
        <taxon>eudicotyledons</taxon>
        <taxon>Gunneridae</taxon>
        <taxon>Pentapetalae</taxon>
        <taxon>rosids</taxon>
        <taxon>malvids</taxon>
        <taxon>Malvales</taxon>
        <taxon>Malvaceae</taxon>
        <taxon>Grewioideae</taxon>
        <taxon>Apeibeae</taxon>
        <taxon>Corchorus</taxon>
    </lineage>
</organism>
<reference evidence="2" key="1">
    <citation type="submission" date="2013-09" db="EMBL/GenBank/DDBJ databases">
        <title>Corchorus olitorius genome sequencing.</title>
        <authorList>
            <person name="Alam M."/>
            <person name="Haque M.S."/>
            <person name="Islam M.S."/>
            <person name="Emdad E.M."/>
            <person name="Islam M.M."/>
            <person name="Ahmed B."/>
            <person name="Halim A."/>
            <person name="Hossen Q.M.M."/>
            <person name="Hossain M.Z."/>
            <person name="Ahmed R."/>
            <person name="Khan M.M."/>
            <person name="Islam R."/>
            <person name="Rashid M.M."/>
            <person name="Khan S.A."/>
            <person name="Rahman M.S."/>
            <person name="Alam M."/>
            <person name="Yahiya A.S."/>
            <person name="Khan M.S."/>
            <person name="Azam M.S."/>
            <person name="Haque T."/>
            <person name="Lashkar M.Z.H."/>
            <person name="Akhand A.I."/>
            <person name="Morshed G."/>
            <person name="Roy S."/>
            <person name="Uddin K.S."/>
            <person name="Rabeya T."/>
            <person name="Hossain A.S."/>
            <person name="Chowdhury A."/>
            <person name="Snigdha A.R."/>
            <person name="Mortoza M.S."/>
            <person name="Matin S.A."/>
            <person name="Hoque S.M.E."/>
            <person name="Islam M.K."/>
            <person name="Roy D.K."/>
            <person name="Haider R."/>
            <person name="Moosa M.M."/>
            <person name="Elias S.M."/>
            <person name="Hasan A.M."/>
            <person name="Jahan S."/>
            <person name="Shafiuddin M."/>
            <person name="Mahmood N."/>
            <person name="Shommy N.S."/>
        </authorList>
    </citation>
    <scope>NUCLEOTIDE SEQUENCE [LARGE SCALE GENOMIC DNA]</scope>
    <source>
        <strain evidence="2">cv. O-4</strain>
    </source>
</reference>
<dbReference type="AlphaFoldDB" id="A0A1R3JDW1"/>
<sequence length="52" mass="5818">MGGVLCESRVCVGRSELRGSFLNSVYVCEREDPKNLGGQNWDPELAKEFLEV</sequence>
<accession>A0A1R3JDW1</accession>
<comment type="caution">
    <text evidence="1">The sequence shown here is derived from an EMBL/GenBank/DDBJ whole genome shotgun (WGS) entry which is preliminary data.</text>
</comment>
<keyword evidence="2" id="KW-1185">Reference proteome</keyword>